<name>A0A9N7YPM7_PLEPL</name>
<feature type="compositionally biased region" description="Basic and acidic residues" evidence="1">
    <location>
        <begin position="14"/>
        <end position="24"/>
    </location>
</feature>
<protein>
    <submittedName>
        <fullName evidence="2">Uncharacterized protein</fullName>
    </submittedName>
</protein>
<organism evidence="2 3">
    <name type="scientific">Pleuronectes platessa</name>
    <name type="common">European plaice</name>
    <dbReference type="NCBI Taxonomy" id="8262"/>
    <lineage>
        <taxon>Eukaryota</taxon>
        <taxon>Metazoa</taxon>
        <taxon>Chordata</taxon>
        <taxon>Craniata</taxon>
        <taxon>Vertebrata</taxon>
        <taxon>Euteleostomi</taxon>
        <taxon>Actinopterygii</taxon>
        <taxon>Neopterygii</taxon>
        <taxon>Teleostei</taxon>
        <taxon>Neoteleostei</taxon>
        <taxon>Acanthomorphata</taxon>
        <taxon>Carangaria</taxon>
        <taxon>Pleuronectiformes</taxon>
        <taxon>Pleuronectoidei</taxon>
        <taxon>Pleuronectidae</taxon>
        <taxon>Pleuronectes</taxon>
    </lineage>
</organism>
<dbReference type="AlphaFoldDB" id="A0A9N7YPM7"/>
<evidence type="ECO:0000313" key="2">
    <source>
        <dbReference type="EMBL" id="CAB1431974.1"/>
    </source>
</evidence>
<dbReference type="EMBL" id="CADEAL010001392">
    <property type="protein sequence ID" value="CAB1431974.1"/>
    <property type="molecule type" value="Genomic_DNA"/>
</dbReference>
<feature type="region of interest" description="Disordered" evidence="1">
    <location>
        <begin position="1"/>
        <end position="25"/>
    </location>
</feature>
<evidence type="ECO:0000313" key="3">
    <source>
        <dbReference type="Proteomes" id="UP001153269"/>
    </source>
</evidence>
<gene>
    <name evidence="2" type="ORF">PLEPLA_LOCUS20031</name>
</gene>
<sequence>MLFTPETPKVLRGPPDRQAGERETGTGLDLHSSAFAILWSRVLRGWLKFSCRTSRRYEEFVELEGRGDFLERGELGAAPLTSGCGLDREGSWTESLSSLLPSAGWKKTEILGRPLLILAPMTSQVLDQSDQ</sequence>
<accession>A0A9N7YPM7</accession>
<keyword evidence="3" id="KW-1185">Reference proteome</keyword>
<proteinExistence type="predicted"/>
<evidence type="ECO:0000256" key="1">
    <source>
        <dbReference type="SAM" id="MobiDB-lite"/>
    </source>
</evidence>
<comment type="caution">
    <text evidence="2">The sequence shown here is derived from an EMBL/GenBank/DDBJ whole genome shotgun (WGS) entry which is preliminary data.</text>
</comment>
<reference evidence="2" key="1">
    <citation type="submission" date="2020-03" db="EMBL/GenBank/DDBJ databases">
        <authorList>
            <person name="Weist P."/>
        </authorList>
    </citation>
    <scope>NUCLEOTIDE SEQUENCE</scope>
</reference>
<dbReference type="Proteomes" id="UP001153269">
    <property type="component" value="Unassembled WGS sequence"/>
</dbReference>